<comment type="similarity">
    <text evidence="3">Belongs to the DNA gyrase inhibitor YacG family.</text>
</comment>
<evidence type="ECO:0000256" key="3">
    <source>
        <dbReference type="HAMAP-Rule" id="MF_00649"/>
    </source>
</evidence>
<feature type="binding site" evidence="3">
    <location>
        <position position="17"/>
    </location>
    <ligand>
        <name>Zn(2+)</name>
        <dbReference type="ChEBI" id="CHEBI:29105"/>
    </ligand>
</feature>
<feature type="binding site" evidence="3">
    <location>
        <position position="20"/>
    </location>
    <ligand>
        <name>Zn(2+)</name>
        <dbReference type="ChEBI" id="CHEBI:29105"/>
    </ligand>
</feature>
<dbReference type="Proteomes" id="UP000078543">
    <property type="component" value="Unassembled WGS sequence"/>
</dbReference>
<comment type="function">
    <text evidence="3">Inhibits all the catalytic activities of DNA gyrase by preventing its interaction with DNA. Acts by binding directly to the C-terminal domain of GyrB, which probably disrupts DNA binding by the gyrase.</text>
</comment>
<dbReference type="GO" id="GO:0008657">
    <property type="term" value="F:DNA topoisomerase type II (double strand cut, ATP-hydrolyzing) inhibitor activity"/>
    <property type="evidence" value="ECO:0007669"/>
    <property type="project" value="UniProtKB-UniRule"/>
</dbReference>
<dbReference type="Pfam" id="PF03884">
    <property type="entry name" value="YacG"/>
    <property type="match status" value="1"/>
</dbReference>
<proteinExistence type="inferred from homology"/>
<accession>A0A178M9P6</accession>
<dbReference type="Gene3D" id="3.30.50.10">
    <property type="entry name" value="Erythroid Transcription Factor GATA-1, subunit A"/>
    <property type="match status" value="1"/>
</dbReference>
<dbReference type="STRING" id="1437059.A6A05_17415"/>
<protein>
    <recommendedName>
        <fullName evidence="3">DNA gyrase inhibitor YacG</fullName>
    </recommendedName>
</protein>
<feature type="binding site" evidence="3">
    <location>
        <position position="32"/>
    </location>
    <ligand>
        <name>Zn(2+)</name>
        <dbReference type="ChEBI" id="CHEBI:29105"/>
    </ligand>
</feature>
<organism evidence="4 5">
    <name type="scientific">Magnetospirillum moscoviense</name>
    <dbReference type="NCBI Taxonomy" id="1437059"/>
    <lineage>
        <taxon>Bacteria</taxon>
        <taxon>Pseudomonadati</taxon>
        <taxon>Pseudomonadota</taxon>
        <taxon>Alphaproteobacteria</taxon>
        <taxon>Rhodospirillales</taxon>
        <taxon>Rhodospirillaceae</taxon>
        <taxon>Magnetospirillum</taxon>
    </lineage>
</organism>
<sequence>MTDATLPPGPANRNKPCPVCGRAPEPKFHPFCSARCTDVDLHRWLGGVYRVETNEKPDDDLDSGV</sequence>
<reference evidence="4 5" key="1">
    <citation type="submission" date="2016-04" db="EMBL/GenBank/DDBJ databases">
        <title>Draft genome sequence of freshwater magnetotactic bacteria Magnetospirillum marisnigri SP-1 and Magnetospirillum moscoviense BB-1.</title>
        <authorList>
            <person name="Koziaeva V."/>
            <person name="Dziuba M.V."/>
            <person name="Ivanov T.M."/>
            <person name="Kuznetsov B."/>
            <person name="Grouzdev D.S."/>
        </authorList>
    </citation>
    <scope>NUCLEOTIDE SEQUENCE [LARGE SCALE GENOMIC DNA]</scope>
    <source>
        <strain evidence="4 5">BB-1</strain>
    </source>
</reference>
<keyword evidence="2 3" id="KW-0862">Zinc</keyword>
<dbReference type="SUPFAM" id="SSF57716">
    <property type="entry name" value="Glucocorticoid receptor-like (DNA-binding domain)"/>
    <property type="match status" value="1"/>
</dbReference>
<evidence type="ECO:0000256" key="2">
    <source>
        <dbReference type="ARBA" id="ARBA00022833"/>
    </source>
</evidence>
<dbReference type="AlphaFoldDB" id="A0A178M9P6"/>
<dbReference type="PANTHER" id="PTHR36150">
    <property type="entry name" value="DNA GYRASE INHIBITOR YACG"/>
    <property type="match status" value="1"/>
</dbReference>
<dbReference type="InterPro" id="IPR013088">
    <property type="entry name" value="Znf_NHR/GATA"/>
</dbReference>
<dbReference type="EMBL" id="LWQU01000194">
    <property type="protein sequence ID" value="OAN44614.1"/>
    <property type="molecule type" value="Genomic_DNA"/>
</dbReference>
<comment type="cofactor">
    <cofactor evidence="3">
        <name>Zn(2+)</name>
        <dbReference type="ChEBI" id="CHEBI:29105"/>
    </cofactor>
    <text evidence="3">Binds 1 zinc ion.</text>
</comment>
<feature type="binding site" evidence="3">
    <location>
        <position position="36"/>
    </location>
    <ligand>
        <name>Zn(2+)</name>
        <dbReference type="ChEBI" id="CHEBI:29105"/>
    </ligand>
</feature>
<evidence type="ECO:0000313" key="5">
    <source>
        <dbReference type="Proteomes" id="UP000078543"/>
    </source>
</evidence>
<gene>
    <name evidence="3" type="primary">yacG</name>
    <name evidence="4" type="ORF">A6A05_17415</name>
</gene>
<keyword evidence="1 3" id="KW-0479">Metal-binding</keyword>
<comment type="caution">
    <text evidence="4">The sequence shown here is derived from an EMBL/GenBank/DDBJ whole genome shotgun (WGS) entry which is preliminary data.</text>
</comment>
<evidence type="ECO:0000256" key="1">
    <source>
        <dbReference type="ARBA" id="ARBA00022723"/>
    </source>
</evidence>
<dbReference type="GO" id="GO:0008270">
    <property type="term" value="F:zinc ion binding"/>
    <property type="evidence" value="ECO:0007669"/>
    <property type="project" value="UniProtKB-UniRule"/>
</dbReference>
<dbReference type="HAMAP" id="MF_00649">
    <property type="entry name" value="DNA_gyrase_inhibitor_YacG"/>
    <property type="match status" value="1"/>
</dbReference>
<dbReference type="InterPro" id="IPR005584">
    <property type="entry name" value="DNA_gyrase_inhibitor_YacG"/>
</dbReference>
<name>A0A178M9P6_9PROT</name>
<dbReference type="PANTHER" id="PTHR36150:SF1">
    <property type="entry name" value="DNA GYRASE INHIBITOR YACG"/>
    <property type="match status" value="1"/>
</dbReference>
<dbReference type="OrthoDB" id="9809663at2"/>
<keyword evidence="5" id="KW-1185">Reference proteome</keyword>
<dbReference type="GO" id="GO:0006355">
    <property type="term" value="P:regulation of DNA-templated transcription"/>
    <property type="evidence" value="ECO:0007669"/>
    <property type="project" value="InterPro"/>
</dbReference>
<comment type="subunit">
    <text evidence="3">Interacts with GyrB.</text>
</comment>
<evidence type="ECO:0000313" key="4">
    <source>
        <dbReference type="EMBL" id="OAN44614.1"/>
    </source>
</evidence>
<dbReference type="RefSeq" id="WP_068504425.1">
    <property type="nucleotide sequence ID" value="NZ_LWQU01000194.1"/>
</dbReference>